<dbReference type="OrthoDB" id="9794343at2"/>
<accession>A0A845B9D0</accession>
<name>A0A845B9D0_9PROT</name>
<dbReference type="InterPro" id="IPR029063">
    <property type="entry name" value="SAM-dependent_MTases_sf"/>
</dbReference>
<dbReference type="Pfam" id="PF13649">
    <property type="entry name" value="Methyltransf_25"/>
    <property type="match status" value="1"/>
</dbReference>
<keyword evidence="3" id="KW-1185">Reference proteome</keyword>
<dbReference type="Proteomes" id="UP000460715">
    <property type="component" value="Unassembled WGS sequence"/>
</dbReference>
<feature type="domain" description="Methyltransferase" evidence="1">
    <location>
        <begin position="55"/>
        <end position="142"/>
    </location>
</feature>
<sequence>MPTPPAAPAALLAEVSRRYAAASPFTRHYVRLKLRSDPATAAILALAAGEGFGHVADLGCGRGQLALALLLGGAAARVTGLDGNAVHLAEARQAAAGLAAHFAVADLLAAPVPDCDTVLLVDVLYQLPEAAQMALLGRAAAAARRRIVIRAFDPGCGWRSRFGWAMEVANRALRGAGRQASIRPLPLAAIAGPLAAAGFDVTVRPCWSGTPLPNVLMLAKRTDG</sequence>
<protein>
    <submittedName>
        <fullName evidence="2">Class I SAM-dependent methyltransferase</fullName>
    </submittedName>
</protein>
<dbReference type="Gene3D" id="3.40.50.150">
    <property type="entry name" value="Vaccinia Virus protein VP39"/>
    <property type="match status" value="1"/>
</dbReference>
<gene>
    <name evidence="2" type="ORF">E0493_12800</name>
</gene>
<dbReference type="RefSeq" id="WP_160937355.1">
    <property type="nucleotide sequence ID" value="NZ_SNVJ01000010.1"/>
</dbReference>
<dbReference type="GO" id="GO:0008168">
    <property type="term" value="F:methyltransferase activity"/>
    <property type="evidence" value="ECO:0007669"/>
    <property type="project" value="UniProtKB-KW"/>
</dbReference>
<evidence type="ECO:0000259" key="1">
    <source>
        <dbReference type="Pfam" id="PF13649"/>
    </source>
</evidence>
<dbReference type="EMBL" id="SNVJ01000010">
    <property type="protein sequence ID" value="MXP64223.1"/>
    <property type="molecule type" value="Genomic_DNA"/>
</dbReference>
<organism evidence="2 3">
    <name type="scientific">Teichococcus coralli</name>
    <dbReference type="NCBI Taxonomy" id="2545983"/>
    <lineage>
        <taxon>Bacteria</taxon>
        <taxon>Pseudomonadati</taxon>
        <taxon>Pseudomonadota</taxon>
        <taxon>Alphaproteobacteria</taxon>
        <taxon>Acetobacterales</taxon>
        <taxon>Roseomonadaceae</taxon>
        <taxon>Roseomonas</taxon>
    </lineage>
</organism>
<keyword evidence="2" id="KW-0808">Transferase</keyword>
<dbReference type="SUPFAM" id="SSF53335">
    <property type="entry name" value="S-adenosyl-L-methionine-dependent methyltransferases"/>
    <property type="match status" value="1"/>
</dbReference>
<comment type="caution">
    <text evidence="2">The sequence shown here is derived from an EMBL/GenBank/DDBJ whole genome shotgun (WGS) entry which is preliminary data.</text>
</comment>
<evidence type="ECO:0000313" key="2">
    <source>
        <dbReference type="EMBL" id="MXP64223.1"/>
    </source>
</evidence>
<dbReference type="AlphaFoldDB" id="A0A845B9D0"/>
<dbReference type="InterPro" id="IPR041698">
    <property type="entry name" value="Methyltransf_25"/>
</dbReference>
<keyword evidence="2" id="KW-0489">Methyltransferase</keyword>
<evidence type="ECO:0000313" key="3">
    <source>
        <dbReference type="Proteomes" id="UP000460715"/>
    </source>
</evidence>
<proteinExistence type="predicted"/>
<dbReference type="GO" id="GO:0032259">
    <property type="term" value="P:methylation"/>
    <property type="evidence" value="ECO:0007669"/>
    <property type="project" value="UniProtKB-KW"/>
</dbReference>
<reference evidence="2 3" key="1">
    <citation type="submission" date="2019-03" db="EMBL/GenBank/DDBJ databases">
        <title>Roseomonas sp. a novel Roseomonas species isolated from Sea whip Gorgonian.</title>
        <authorList>
            <person name="Li F."/>
            <person name="Pan X."/>
            <person name="Huang S."/>
            <person name="Li Z."/>
            <person name="Meng B."/>
        </authorList>
    </citation>
    <scope>NUCLEOTIDE SEQUENCE [LARGE SCALE GENOMIC DNA]</scope>
    <source>
        <strain evidence="2 3">M0104</strain>
    </source>
</reference>